<evidence type="ECO:0000256" key="7">
    <source>
        <dbReference type="ARBA" id="ARBA00022840"/>
    </source>
</evidence>
<dbReference type="InterPro" id="IPR027417">
    <property type="entry name" value="P-loop_NTPase"/>
</dbReference>
<evidence type="ECO:0000256" key="4">
    <source>
        <dbReference type="ARBA" id="ARBA00022801"/>
    </source>
</evidence>
<evidence type="ECO:0000313" key="17">
    <source>
        <dbReference type="EMBL" id="MDN5202983.1"/>
    </source>
</evidence>
<keyword evidence="10" id="KW-0413">Isomerase</keyword>
<dbReference type="InterPro" id="IPR011604">
    <property type="entry name" value="PDDEXK-like_dom_sf"/>
</dbReference>
<evidence type="ECO:0000259" key="16">
    <source>
        <dbReference type="PROSITE" id="PS51217"/>
    </source>
</evidence>
<evidence type="ECO:0000256" key="9">
    <source>
        <dbReference type="ARBA" id="ARBA00023204"/>
    </source>
</evidence>
<evidence type="ECO:0000256" key="12">
    <source>
        <dbReference type="ARBA" id="ARBA00034808"/>
    </source>
</evidence>
<dbReference type="SUPFAM" id="SSF52540">
    <property type="entry name" value="P-loop containing nucleoside triphosphate hydrolases"/>
    <property type="match status" value="1"/>
</dbReference>
<name>A0ABT8KTM7_9BACT</name>
<keyword evidence="5 14" id="KW-0347">Helicase</keyword>
<evidence type="ECO:0000256" key="5">
    <source>
        <dbReference type="ARBA" id="ARBA00022806"/>
    </source>
</evidence>
<comment type="catalytic activity">
    <reaction evidence="13">
        <text>ATP + H2O = ADP + phosphate + H(+)</text>
        <dbReference type="Rhea" id="RHEA:13065"/>
        <dbReference type="ChEBI" id="CHEBI:15377"/>
        <dbReference type="ChEBI" id="CHEBI:15378"/>
        <dbReference type="ChEBI" id="CHEBI:30616"/>
        <dbReference type="ChEBI" id="CHEBI:43474"/>
        <dbReference type="ChEBI" id="CHEBI:456216"/>
        <dbReference type="EC" id="5.6.2.4"/>
    </reaction>
</comment>
<feature type="binding site" evidence="14">
    <location>
        <begin position="12"/>
        <end position="19"/>
    </location>
    <ligand>
        <name>ATP</name>
        <dbReference type="ChEBI" id="CHEBI:30616"/>
    </ligand>
</feature>
<gene>
    <name evidence="17" type="ORF">QQ008_16455</name>
</gene>
<evidence type="ECO:0000256" key="3">
    <source>
        <dbReference type="ARBA" id="ARBA00022763"/>
    </source>
</evidence>
<organism evidence="17 18">
    <name type="scientific">Splendidivirga corallicola</name>
    <dbReference type="NCBI Taxonomy" id="3051826"/>
    <lineage>
        <taxon>Bacteria</taxon>
        <taxon>Pseudomonadati</taxon>
        <taxon>Bacteroidota</taxon>
        <taxon>Cytophagia</taxon>
        <taxon>Cytophagales</taxon>
        <taxon>Splendidivirgaceae</taxon>
        <taxon>Splendidivirga</taxon>
    </lineage>
</organism>
<dbReference type="Gene3D" id="3.90.320.10">
    <property type="match status" value="1"/>
</dbReference>
<dbReference type="PANTHER" id="PTHR11070:SF67">
    <property type="entry name" value="DNA 3'-5' HELICASE"/>
    <property type="match status" value="1"/>
</dbReference>
<keyword evidence="6" id="KW-0269">Exonuclease</keyword>
<evidence type="ECO:0000256" key="6">
    <source>
        <dbReference type="ARBA" id="ARBA00022839"/>
    </source>
</evidence>
<dbReference type="Gene3D" id="1.10.3170.10">
    <property type="entry name" value="Recbcd, chain B, domain 2"/>
    <property type="match status" value="1"/>
</dbReference>
<evidence type="ECO:0000256" key="11">
    <source>
        <dbReference type="ARBA" id="ARBA00034617"/>
    </source>
</evidence>
<keyword evidence="9" id="KW-0234">DNA repair</keyword>
<evidence type="ECO:0000256" key="10">
    <source>
        <dbReference type="ARBA" id="ARBA00023235"/>
    </source>
</evidence>
<keyword evidence="4 14" id="KW-0378">Hydrolase</keyword>
<keyword evidence="8" id="KW-0238">DNA-binding</keyword>
<dbReference type="InterPro" id="IPR014016">
    <property type="entry name" value="UvrD-like_ATP-bd"/>
</dbReference>
<dbReference type="Gene3D" id="3.40.50.300">
    <property type="entry name" value="P-loop containing nucleotide triphosphate hydrolases"/>
    <property type="match status" value="3"/>
</dbReference>
<dbReference type="EMBL" id="JAUJEA010000006">
    <property type="protein sequence ID" value="MDN5202983.1"/>
    <property type="molecule type" value="Genomic_DNA"/>
</dbReference>
<evidence type="ECO:0000313" key="18">
    <source>
        <dbReference type="Proteomes" id="UP001172082"/>
    </source>
</evidence>
<dbReference type="Pfam" id="PF13361">
    <property type="entry name" value="UvrD_C"/>
    <property type="match status" value="2"/>
</dbReference>
<comment type="caution">
    <text evidence="17">The sequence shown here is derived from an EMBL/GenBank/DDBJ whole genome shotgun (WGS) entry which is preliminary data.</text>
</comment>
<dbReference type="EC" id="5.6.2.4" evidence="12"/>
<evidence type="ECO:0000256" key="2">
    <source>
        <dbReference type="ARBA" id="ARBA00022741"/>
    </source>
</evidence>
<dbReference type="PANTHER" id="PTHR11070">
    <property type="entry name" value="UVRD / RECB / PCRA DNA HELICASE FAMILY MEMBER"/>
    <property type="match status" value="1"/>
</dbReference>
<comment type="catalytic activity">
    <reaction evidence="11">
        <text>Couples ATP hydrolysis with the unwinding of duplex DNA by translocating in the 3'-5' direction.</text>
        <dbReference type="EC" id="5.6.2.4"/>
    </reaction>
</comment>
<dbReference type="Proteomes" id="UP001172082">
    <property type="component" value="Unassembled WGS sequence"/>
</dbReference>
<evidence type="ECO:0000259" key="15">
    <source>
        <dbReference type="PROSITE" id="PS51198"/>
    </source>
</evidence>
<protein>
    <recommendedName>
        <fullName evidence="12">DNA 3'-5' helicase</fullName>
        <ecNumber evidence="12">5.6.2.4</ecNumber>
    </recommendedName>
</protein>
<evidence type="ECO:0000256" key="13">
    <source>
        <dbReference type="ARBA" id="ARBA00048988"/>
    </source>
</evidence>
<dbReference type="InterPro" id="IPR000212">
    <property type="entry name" value="DNA_helicase_UvrD/REP"/>
</dbReference>
<reference evidence="17" key="1">
    <citation type="submission" date="2023-06" db="EMBL/GenBank/DDBJ databases">
        <title>Genomic of Parafulvivirga corallium.</title>
        <authorList>
            <person name="Wang G."/>
        </authorList>
    </citation>
    <scope>NUCLEOTIDE SEQUENCE</scope>
    <source>
        <strain evidence="17">BMA10</strain>
    </source>
</reference>
<feature type="domain" description="UvrD-like helicase ATP-binding" evidence="15">
    <location>
        <begin position="1"/>
        <end position="464"/>
    </location>
</feature>
<sequence length="1092" mass="126292">MLRSRPFKIYRSSAGSGKTYTLAQEYLKLALKRPQYYKHILAVTFTNKATKEMKDRIVKYLFEFSRGVDNDMAQKLKTQLGYDDDTFQKRNQEVLSNILHGYSHFAVSTIDAFFQGVIRAFSKEMGLHGAFKLELQQDKVLREVIDQLLEDLKDNKALTQWLIRFSEEKVQESRSWDIRNEIKSLSGEIFKESFKTLEGELIDIADHPDFFKDYLKKLQAIVGSFEGSMKKIGEEGIRAIESNQLAIEDFSYGKAGVANYFKKIIEGNDFTPGKRVITALDNVESWYSKSSSKKVLIAKVVEDSLMELLNAAVDQYEAHSEKYESARQVLTFVYALGILTDITSKLKEYRNENDIMLISDAARFLKEIIEDNDTPFIYEKVGSFYNHFLIDEFQDTSGFQWDNFKPLVENSLAQGYTNLVVGDVKQSIYRWRGGDWKLLQDQLREDIASEYLQEERLGTNYRSTKNIIDFNNKLFMEASAKIHESCLGKLEEIHDEVLKNQLTEQSHKIASAYRDVLQTYPDALNEGRIQGYVNISFFQTESEVDGKVMTWKDSVNQRLPVLIESLQDQGFRLNDIAILVRNARDGKMVADLMLAYKNSEQARDGYEYEVISNESLFLNSSPVVRLLISLLKYLANPNDNISKANIVNEYQVYVQGKEDASSHELFSVSSEEKFKSSLPESFIRQSTFLNQLPLYELVEQLVQSFDLINLRDQHAYLHAFQDVVLEYSRNEKGDISSFLEWWKDNAHDKTIKVSEELNAIQIMTIHKSKGLQFKAVILPYCDWSLDHDARKNNIIWCEAPSAPFNELKYVPLRYSTKLSKTVFRRNYYEELIQTHIDNLNLLYVGLTRAEDTLFAFGKASKSKQRTNGSFSDVSALLHHVLSKKNEDFPGEWDAERNCYEYGAFENITVKSKGTHSSSLTLKKYISKSWRSRLTIKQHGADFFRAELPEKSKKINYGLLMHELLAQIKHKKQLSEVLDTMSFSGEIDADIREKLNVDIQKLFENQVVNEWFTTDWLVKTEVPVLPKTGELRRLDRVMLKGDNAIIIDFKTGEKKKQDELQVRQYINLLKEMEYTSVEGYLLYTDVVEVVAIE</sequence>
<evidence type="ECO:0000256" key="1">
    <source>
        <dbReference type="ARBA" id="ARBA00022722"/>
    </source>
</evidence>
<evidence type="ECO:0000256" key="8">
    <source>
        <dbReference type="ARBA" id="ARBA00023125"/>
    </source>
</evidence>
<proteinExistence type="predicted"/>
<dbReference type="RefSeq" id="WP_346753007.1">
    <property type="nucleotide sequence ID" value="NZ_JAUJEA010000006.1"/>
</dbReference>
<dbReference type="Pfam" id="PF00580">
    <property type="entry name" value="UvrD-helicase"/>
    <property type="match status" value="1"/>
</dbReference>
<dbReference type="InterPro" id="IPR014017">
    <property type="entry name" value="DNA_helicase_UvrD-like_C"/>
</dbReference>
<dbReference type="PROSITE" id="PS51198">
    <property type="entry name" value="UVRD_HELICASE_ATP_BIND"/>
    <property type="match status" value="1"/>
</dbReference>
<keyword evidence="7 14" id="KW-0067">ATP-binding</keyword>
<feature type="domain" description="UvrD-like helicase C-terminal" evidence="16">
    <location>
        <begin position="465"/>
        <end position="770"/>
    </location>
</feature>
<keyword evidence="1" id="KW-0540">Nuclease</keyword>
<keyword evidence="3" id="KW-0227">DNA damage</keyword>
<keyword evidence="18" id="KW-1185">Reference proteome</keyword>
<dbReference type="PROSITE" id="PS51217">
    <property type="entry name" value="UVRD_HELICASE_CTER"/>
    <property type="match status" value="1"/>
</dbReference>
<accession>A0ABT8KTM7</accession>
<evidence type="ECO:0000256" key="14">
    <source>
        <dbReference type="PROSITE-ProRule" id="PRU00560"/>
    </source>
</evidence>
<keyword evidence="2 14" id="KW-0547">Nucleotide-binding</keyword>